<protein>
    <submittedName>
        <fullName evidence="1">Uncharacterized protein</fullName>
    </submittedName>
</protein>
<reference evidence="1 2" key="1">
    <citation type="journal article" date="2019" name="Genome Biol. Evol.">
        <title>Insights into the evolution of the New World diploid cottons (Gossypium, subgenus Houzingenia) based on genome sequencing.</title>
        <authorList>
            <person name="Grover C.E."/>
            <person name="Arick M.A. 2nd"/>
            <person name="Thrash A."/>
            <person name="Conover J.L."/>
            <person name="Sanders W.S."/>
            <person name="Peterson D.G."/>
            <person name="Frelichowski J.E."/>
            <person name="Scheffler J.A."/>
            <person name="Scheffler B.E."/>
            <person name="Wendel J.F."/>
        </authorList>
    </citation>
    <scope>NUCLEOTIDE SEQUENCE [LARGE SCALE GENOMIC DNA]</scope>
    <source>
        <strain evidence="1">8</strain>
        <tissue evidence="1">Leaf</tissue>
    </source>
</reference>
<dbReference type="AlphaFoldDB" id="A0A7J9FQU8"/>
<gene>
    <name evidence="1" type="ORF">Gotri_028215</name>
</gene>
<dbReference type="EMBL" id="JABEZW010226282">
    <property type="protein sequence ID" value="MBA0787670.1"/>
    <property type="molecule type" value="Genomic_DNA"/>
</dbReference>
<proteinExistence type="predicted"/>
<dbReference type="Proteomes" id="UP000593568">
    <property type="component" value="Unassembled WGS sequence"/>
</dbReference>
<sequence length="166" mass="19013">MDTNDIVIKGSRSTVILHVLRTHHNSYECPNNRLSRASHYLSLMSFTFMARISFLINGSPELPNIGSHELPDYGSYELLYLNSKLLRNVLRSLPERFSIKVIAIEKAKDMDSFKIDELVGSLQNFKLNLDESKKVESSSLKLPDRQREVLSELLKDIIWLSMSGSR</sequence>
<evidence type="ECO:0000313" key="1">
    <source>
        <dbReference type="EMBL" id="MBA0787670.1"/>
    </source>
</evidence>
<keyword evidence="2" id="KW-1185">Reference proteome</keyword>
<comment type="caution">
    <text evidence="1">The sequence shown here is derived from an EMBL/GenBank/DDBJ whole genome shotgun (WGS) entry which is preliminary data.</text>
</comment>
<name>A0A7J9FQU8_9ROSI</name>
<organism evidence="1 2">
    <name type="scientific">Gossypium trilobum</name>
    <dbReference type="NCBI Taxonomy" id="34281"/>
    <lineage>
        <taxon>Eukaryota</taxon>
        <taxon>Viridiplantae</taxon>
        <taxon>Streptophyta</taxon>
        <taxon>Embryophyta</taxon>
        <taxon>Tracheophyta</taxon>
        <taxon>Spermatophyta</taxon>
        <taxon>Magnoliopsida</taxon>
        <taxon>eudicotyledons</taxon>
        <taxon>Gunneridae</taxon>
        <taxon>Pentapetalae</taxon>
        <taxon>rosids</taxon>
        <taxon>malvids</taxon>
        <taxon>Malvales</taxon>
        <taxon>Malvaceae</taxon>
        <taxon>Malvoideae</taxon>
        <taxon>Gossypium</taxon>
    </lineage>
</organism>
<evidence type="ECO:0000313" key="2">
    <source>
        <dbReference type="Proteomes" id="UP000593568"/>
    </source>
</evidence>
<accession>A0A7J9FQU8</accession>